<name>A0ABW1SRA8_9LACO</name>
<gene>
    <name evidence="1" type="ORF">ACFP1G_04635</name>
</gene>
<dbReference type="Proteomes" id="UP001596254">
    <property type="component" value="Unassembled WGS sequence"/>
</dbReference>
<accession>A0ABW1SRA8</accession>
<reference evidence="2" key="1">
    <citation type="journal article" date="2019" name="Int. J. Syst. Evol. Microbiol.">
        <title>The Global Catalogue of Microorganisms (GCM) 10K type strain sequencing project: providing services to taxonomists for standard genome sequencing and annotation.</title>
        <authorList>
            <consortium name="The Broad Institute Genomics Platform"/>
            <consortium name="The Broad Institute Genome Sequencing Center for Infectious Disease"/>
            <person name="Wu L."/>
            <person name="Ma J."/>
        </authorList>
    </citation>
    <scope>NUCLEOTIDE SEQUENCE [LARGE SCALE GENOMIC DNA]</scope>
    <source>
        <strain evidence="2">CCM 8905</strain>
    </source>
</reference>
<dbReference type="RefSeq" id="WP_125694479.1">
    <property type="nucleotide sequence ID" value="NZ_JBHSSK010000013.1"/>
</dbReference>
<dbReference type="EMBL" id="JBHSSK010000013">
    <property type="protein sequence ID" value="MFC6206763.1"/>
    <property type="molecule type" value="Genomic_DNA"/>
</dbReference>
<proteinExistence type="predicted"/>
<comment type="caution">
    <text evidence="1">The sequence shown here is derived from an EMBL/GenBank/DDBJ whole genome shotgun (WGS) entry which is preliminary data.</text>
</comment>
<dbReference type="InterPro" id="IPR010315">
    <property type="entry name" value="DUF915_hydro-like"/>
</dbReference>
<dbReference type="InterPro" id="IPR029058">
    <property type="entry name" value="AB_hydrolase_fold"/>
</dbReference>
<organism evidence="1 2">
    <name type="scientific">Levilactobacillus tongjiangensis</name>
    <dbReference type="NCBI Taxonomy" id="2486023"/>
    <lineage>
        <taxon>Bacteria</taxon>
        <taxon>Bacillati</taxon>
        <taxon>Bacillota</taxon>
        <taxon>Bacilli</taxon>
        <taxon>Lactobacillales</taxon>
        <taxon>Lactobacillaceae</taxon>
        <taxon>Levilactobacillus</taxon>
    </lineage>
</organism>
<keyword evidence="1" id="KW-0378">Hydrolase</keyword>
<keyword evidence="2" id="KW-1185">Reference proteome</keyword>
<dbReference type="Gene3D" id="3.40.50.1820">
    <property type="entry name" value="alpha/beta hydrolase"/>
    <property type="match status" value="1"/>
</dbReference>
<dbReference type="SUPFAM" id="SSF53474">
    <property type="entry name" value="alpha/beta-Hydrolases"/>
    <property type="match status" value="1"/>
</dbReference>
<sequence>MASKWRWLAVLLGGSWLGYRWATQVVTPAVPLSSHRSDTEYTAVPTLFIPGWGGNAWTYNGLLRWLVRRGYGHKVLTVTVSRTGVLHFTGTWTDQATNPLIQVLFTHSFTTDYQQQIRWITEILRQLKQRYGMTSYNVVAHSWGGSTAIGSLVLHGAGADLPQPNRLILLGTPIDESQPTRPVDEAFEQLRAHRDNLQVMGPLTIYNVYGTLLGRQTDGSVPVTQVQALRQVVVGSPVTYREHHVSGVSHGQLHASPAMWRLIAQLLWSPGELTSH</sequence>
<dbReference type="GO" id="GO:0016787">
    <property type="term" value="F:hydrolase activity"/>
    <property type="evidence" value="ECO:0007669"/>
    <property type="project" value="UniProtKB-KW"/>
</dbReference>
<evidence type="ECO:0000313" key="1">
    <source>
        <dbReference type="EMBL" id="MFC6206763.1"/>
    </source>
</evidence>
<evidence type="ECO:0000313" key="2">
    <source>
        <dbReference type="Proteomes" id="UP001596254"/>
    </source>
</evidence>
<dbReference type="Pfam" id="PF06028">
    <property type="entry name" value="DUF915"/>
    <property type="match status" value="1"/>
</dbReference>
<protein>
    <submittedName>
        <fullName evidence="1">Alpha/beta hydrolase</fullName>
    </submittedName>
</protein>